<dbReference type="SMART" id="SM00335">
    <property type="entry name" value="ANX"/>
    <property type="match status" value="3"/>
</dbReference>
<name>A0ABD2QEM4_9PLAT</name>
<dbReference type="SUPFAM" id="SSF47874">
    <property type="entry name" value="Annexin"/>
    <property type="match status" value="1"/>
</dbReference>
<dbReference type="InterPro" id="IPR037104">
    <property type="entry name" value="Annexin_sf"/>
</dbReference>
<keyword evidence="2" id="KW-0677">Repeat</keyword>
<proteinExistence type="inferred from homology"/>
<accession>A0ABD2QEM4</accession>
<dbReference type="PRINTS" id="PR00196">
    <property type="entry name" value="ANNEXIN"/>
</dbReference>
<dbReference type="EMBL" id="JBJKFK010000483">
    <property type="protein sequence ID" value="KAL3316776.1"/>
    <property type="molecule type" value="Genomic_DNA"/>
</dbReference>
<keyword evidence="5" id="KW-1185">Reference proteome</keyword>
<dbReference type="Gene3D" id="1.10.220.10">
    <property type="entry name" value="Annexin"/>
    <property type="match status" value="3"/>
</dbReference>
<evidence type="ECO:0000256" key="1">
    <source>
        <dbReference type="ARBA" id="ARBA00007831"/>
    </source>
</evidence>
<keyword evidence="3" id="KW-0041">Annexin</keyword>
<dbReference type="InterPro" id="IPR018502">
    <property type="entry name" value="Annexin_repeat"/>
</dbReference>
<comment type="similarity">
    <text evidence="1">Belongs to the annexin family.</text>
</comment>
<sequence>MQRFRHIYAFRPDGTLANPTVFGYISDYDPTKMAEELNKLCKETGRESIKRICGILGVCMTWQRLEIAQSYKSLFGEDLEVALKHALSGDAEKLALGLLLSRPQYCAEFLHKAMKGAGTDEHKLIQVLSMQTNEELNAIKKAYKEAYEVSLEEALEGETSGTFKKILIALVQASRVEVSAEEMTRAYDSGNIDSLMNESSALEQAQELYKAGEGMRGTDDDVFIKILVRQSHFQMPLICQTYESLPENEKNNTLESVIKSEFSGPTEEALLSILAYLKNPQKACAQLLLDATKGMGTNEDLLNYVIVTRSEVSLFSE</sequence>
<evidence type="ECO:0000256" key="2">
    <source>
        <dbReference type="ARBA" id="ARBA00022737"/>
    </source>
</evidence>
<dbReference type="PANTHER" id="PTHR10502:SF102">
    <property type="entry name" value="ANNEXIN B11"/>
    <property type="match status" value="1"/>
</dbReference>
<organism evidence="4 5">
    <name type="scientific">Cichlidogyrus casuarinus</name>
    <dbReference type="NCBI Taxonomy" id="1844966"/>
    <lineage>
        <taxon>Eukaryota</taxon>
        <taxon>Metazoa</taxon>
        <taxon>Spiralia</taxon>
        <taxon>Lophotrochozoa</taxon>
        <taxon>Platyhelminthes</taxon>
        <taxon>Monogenea</taxon>
        <taxon>Monopisthocotylea</taxon>
        <taxon>Dactylogyridea</taxon>
        <taxon>Ancyrocephalidae</taxon>
        <taxon>Cichlidogyrus</taxon>
    </lineage>
</organism>
<dbReference type="Pfam" id="PF00191">
    <property type="entry name" value="Annexin"/>
    <property type="match status" value="3"/>
</dbReference>
<dbReference type="InterPro" id="IPR001464">
    <property type="entry name" value="Annexin"/>
</dbReference>
<evidence type="ECO:0000256" key="3">
    <source>
        <dbReference type="ARBA" id="ARBA00023216"/>
    </source>
</evidence>
<protein>
    <submittedName>
        <fullName evidence="4">Annexin A13</fullName>
    </submittedName>
</protein>
<reference evidence="4 5" key="1">
    <citation type="submission" date="2024-11" db="EMBL/GenBank/DDBJ databases">
        <title>Adaptive evolution of stress response genes in parasites aligns with host niche diversity.</title>
        <authorList>
            <person name="Hahn C."/>
            <person name="Resl P."/>
        </authorList>
    </citation>
    <scope>NUCLEOTIDE SEQUENCE [LARGE SCALE GENOMIC DNA]</scope>
    <source>
        <strain evidence="4">EGGRZ-B1_66</strain>
        <tissue evidence="4">Body</tissue>
    </source>
</reference>
<dbReference type="FunFam" id="1.10.220.10:FF:000003">
    <property type="entry name" value="Annexin"/>
    <property type="match status" value="1"/>
</dbReference>
<evidence type="ECO:0000313" key="4">
    <source>
        <dbReference type="EMBL" id="KAL3316776.1"/>
    </source>
</evidence>
<gene>
    <name evidence="4" type="primary">ANXA13_1</name>
    <name evidence="4" type="ORF">Ciccas_004569</name>
</gene>
<dbReference type="PROSITE" id="PS51897">
    <property type="entry name" value="ANNEXIN_2"/>
    <property type="match status" value="2"/>
</dbReference>
<dbReference type="AlphaFoldDB" id="A0ABD2QEM4"/>
<comment type="caution">
    <text evidence="4">The sequence shown here is derived from an EMBL/GenBank/DDBJ whole genome shotgun (WGS) entry which is preliminary data.</text>
</comment>
<evidence type="ECO:0000313" key="5">
    <source>
        <dbReference type="Proteomes" id="UP001626550"/>
    </source>
</evidence>
<dbReference type="PANTHER" id="PTHR10502">
    <property type="entry name" value="ANNEXIN"/>
    <property type="match status" value="1"/>
</dbReference>
<dbReference type="Proteomes" id="UP001626550">
    <property type="component" value="Unassembled WGS sequence"/>
</dbReference>